<proteinExistence type="inferred from homology"/>
<dbReference type="Pfam" id="PF13848">
    <property type="entry name" value="Thioredoxin_6"/>
    <property type="match status" value="1"/>
</dbReference>
<evidence type="ECO:0000256" key="1">
    <source>
        <dbReference type="ARBA" id="ARBA00001182"/>
    </source>
</evidence>
<comment type="similarity">
    <text evidence="2 10">Belongs to the protein disulfide isomerase family.</text>
</comment>
<organism evidence="13 14">
    <name type="scientific">Blepharisma stoltei</name>
    <dbReference type="NCBI Taxonomy" id="1481888"/>
    <lineage>
        <taxon>Eukaryota</taxon>
        <taxon>Sar</taxon>
        <taxon>Alveolata</taxon>
        <taxon>Ciliophora</taxon>
        <taxon>Postciliodesmatophora</taxon>
        <taxon>Heterotrichea</taxon>
        <taxon>Heterotrichida</taxon>
        <taxon>Blepharismidae</taxon>
        <taxon>Blepharisma</taxon>
    </lineage>
</organism>
<comment type="caution">
    <text evidence="13">The sequence shown here is derived from an EMBL/GenBank/DDBJ whole genome shotgun (WGS) entry which is preliminary data.</text>
</comment>
<evidence type="ECO:0000256" key="7">
    <source>
        <dbReference type="ARBA" id="ARBA00023157"/>
    </source>
</evidence>
<dbReference type="Gene3D" id="3.40.30.10">
    <property type="entry name" value="Glutaredoxin"/>
    <property type="match status" value="4"/>
</dbReference>
<dbReference type="InterPro" id="IPR005788">
    <property type="entry name" value="PDI_thioredoxin-like_dom"/>
</dbReference>
<keyword evidence="5" id="KW-0677">Repeat</keyword>
<keyword evidence="9" id="KW-0676">Redox-active center</keyword>
<evidence type="ECO:0000256" key="9">
    <source>
        <dbReference type="ARBA" id="ARBA00023284"/>
    </source>
</evidence>
<protein>
    <recommendedName>
        <fullName evidence="3">protein disulfide-isomerase</fullName>
        <ecNumber evidence="3">5.3.4.1</ecNumber>
    </recommendedName>
</protein>
<dbReference type="CDD" id="cd02961">
    <property type="entry name" value="PDI_a_family"/>
    <property type="match status" value="1"/>
</dbReference>
<keyword evidence="7" id="KW-1015">Disulfide bond</keyword>
<evidence type="ECO:0000256" key="4">
    <source>
        <dbReference type="ARBA" id="ARBA00022729"/>
    </source>
</evidence>
<dbReference type="PRINTS" id="PR00421">
    <property type="entry name" value="THIOREDOXIN"/>
</dbReference>
<dbReference type="PANTHER" id="PTHR18929">
    <property type="entry name" value="PROTEIN DISULFIDE ISOMERASE"/>
    <property type="match status" value="1"/>
</dbReference>
<evidence type="ECO:0000256" key="10">
    <source>
        <dbReference type="RuleBase" id="RU004208"/>
    </source>
</evidence>
<dbReference type="CDD" id="cd02995">
    <property type="entry name" value="PDI_a_PDI_a'_C"/>
    <property type="match status" value="1"/>
</dbReference>
<dbReference type="EC" id="5.3.4.1" evidence="3"/>
<dbReference type="GO" id="GO:0034976">
    <property type="term" value="P:response to endoplasmic reticulum stress"/>
    <property type="evidence" value="ECO:0007669"/>
    <property type="project" value="TreeGrafter"/>
</dbReference>
<dbReference type="SUPFAM" id="SSF52833">
    <property type="entry name" value="Thioredoxin-like"/>
    <property type="match status" value="4"/>
</dbReference>
<feature type="domain" description="Thioredoxin" evidence="12">
    <location>
        <begin position="341"/>
        <end position="463"/>
    </location>
</feature>
<evidence type="ECO:0000256" key="11">
    <source>
        <dbReference type="SAM" id="SignalP"/>
    </source>
</evidence>
<dbReference type="EMBL" id="CAJZBQ010000047">
    <property type="protein sequence ID" value="CAG9329469.1"/>
    <property type="molecule type" value="Genomic_DNA"/>
</dbReference>
<dbReference type="InterPro" id="IPR013766">
    <property type="entry name" value="Thioredoxin_domain"/>
</dbReference>
<feature type="signal peptide" evidence="11">
    <location>
        <begin position="1"/>
        <end position="26"/>
    </location>
</feature>
<dbReference type="Proteomes" id="UP001162131">
    <property type="component" value="Unassembled WGS sequence"/>
</dbReference>
<keyword evidence="4 11" id="KW-0732">Signal</keyword>
<evidence type="ECO:0000256" key="8">
    <source>
        <dbReference type="ARBA" id="ARBA00023235"/>
    </source>
</evidence>
<name>A0AAU9JWJ5_9CILI</name>
<comment type="catalytic activity">
    <reaction evidence="1">
        <text>Catalyzes the rearrangement of -S-S- bonds in proteins.</text>
        <dbReference type="EC" id="5.3.4.1"/>
    </reaction>
</comment>
<dbReference type="FunFam" id="3.40.30.10:FF:000027">
    <property type="entry name" value="protein disulfide-isomerase A2"/>
    <property type="match status" value="1"/>
</dbReference>
<reference evidence="13" key="1">
    <citation type="submission" date="2021-09" db="EMBL/GenBank/DDBJ databases">
        <authorList>
            <consortium name="AG Swart"/>
            <person name="Singh M."/>
            <person name="Singh A."/>
            <person name="Seah K."/>
            <person name="Emmerich C."/>
        </authorList>
    </citation>
    <scope>NUCLEOTIDE SEQUENCE</scope>
    <source>
        <strain evidence="13">ATCC30299</strain>
    </source>
</reference>
<dbReference type="PANTHER" id="PTHR18929:SF240">
    <property type="entry name" value="PROTEIN DISULFIDE-ISOMERASE"/>
    <property type="match status" value="1"/>
</dbReference>
<dbReference type="GO" id="GO:0005783">
    <property type="term" value="C:endoplasmic reticulum"/>
    <property type="evidence" value="ECO:0007669"/>
    <property type="project" value="TreeGrafter"/>
</dbReference>
<evidence type="ECO:0000313" key="14">
    <source>
        <dbReference type="Proteomes" id="UP001162131"/>
    </source>
</evidence>
<dbReference type="InterPro" id="IPR036249">
    <property type="entry name" value="Thioredoxin-like_sf"/>
</dbReference>
<dbReference type="GO" id="GO:0006457">
    <property type="term" value="P:protein folding"/>
    <property type="evidence" value="ECO:0007669"/>
    <property type="project" value="TreeGrafter"/>
</dbReference>
<dbReference type="Pfam" id="PF00085">
    <property type="entry name" value="Thioredoxin"/>
    <property type="match status" value="2"/>
</dbReference>
<dbReference type="AlphaFoldDB" id="A0AAU9JWJ5"/>
<feature type="chain" id="PRO_5043728750" description="protein disulfide-isomerase" evidence="11">
    <location>
        <begin position="27"/>
        <end position="471"/>
    </location>
</feature>
<evidence type="ECO:0000256" key="5">
    <source>
        <dbReference type="ARBA" id="ARBA00022737"/>
    </source>
</evidence>
<evidence type="ECO:0000256" key="3">
    <source>
        <dbReference type="ARBA" id="ARBA00012723"/>
    </source>
</evidence>
<dbReference type="PROSITE" id="PS51352">
    <property type="entry name" value="THIOREDOXIN_2"/>
    <property type="match status" value="2"/>
</dbReference>
<evidence type="ECO:0000256" key="6">
    <source>
        <dbReference type="ARBA" id="ARBA00022824"/>
    </source>
</evidence>
<evidence type="ECO:0000259" key="12">
    <source>
        <dbReference type="PROSITE" id="PS51352"/>
    </source>
</evidence>
<accession>A0AAU9JWJ5</accession>
<keyword evidence="14" id="KW-1185">Reference proteome</keyword>
<dbReference type="PROSITE" id="PS00194">
    <property type="entry name" value="THIOREDOXIN_1"/>
    <property type="match status" value="1"/>
</dbReference>
<dbReference type="NCBIfam" id="TIGR01126">
    <property type="entry name" value="pdi_dom"/>
    <property type="match status" value="1"/>
</dbReference>
<sequence>MGSKLHFLVLAIGVFAEIAELDGVWSLDDKTFPAALEIQPTILVEFYEPGCELCIQLAPELVKAARVLKELDPPFRIAVMDSLVNPGVAQEYKITEFPSFIFFVNKRPTKYTGGGNAASIVSWIKKRIGFAMTKISTLEKLKSEIENNKISVILWALPNSTDLGVYEHIAKNIDGPAFLVSTDPEALTHYGMEEKQMTLFNPDDGRVDYKGGFNTFEMTKFVENYKKPAIIPFNNFALEFIFKGKNSVVFFFRAEEDAEKYEETLQTLAKEFRSDLTFVATDLKKKDNEVLSEFLGIYPESQPAILIFHPVEGMLKFLLEEPFSLEATRKLINKFKRRETVPFYKSQPIPEEPYENGVRVLVGKNFEEVVYNSGKNVLVEFYAPWCEHCKEFAPEYEKLAVYLKNKENIIIAKMDAIKNEAKDIEIQSYPTLKFFIAGQRTPVDYTGERSANGLIEFLLQGPTAGKAKTDL</sequence>
<keyword evidence="8" id="KW-0413">Isomerase</keyword>
<dbReference type="InterPro" id="IPR017937">
    <property type="entry name" value="Thioredoxin_CS"/>
</dbReference>
<evidence type="ECO:0000313" key="13">
    <source>
        <dbReference type="EMBL" id="CAG9329469.1"/>
    </source>
</evidence>
<feature type="domain" description="Thioredoxin" evidence="12">
    <location>
        <begin position="10"/>
        <end position="129"/>
    </location>
</feature>
<keyword evidence="6" id="KW-0256">Endoplasmic reticulum</keyword>
<gene>
    <name evidence="13" type="ORF">BSTOLATCC_MIC48289</name>
</gene>
<evidence type="ECO:0000256" key="2">
    <source>
        <dbReference type="ARBA" id="ARBA00006347"/>
    </source>
</evidence>
<dbReference type="GO" id="GO:0003756">
    <property type="term" value="F:protein disulfide isomerase activity"/>
    <property type="evidence" value="ECO:0007669"/>
    <property type="project" value="UniProtKB-EC"/>
</dbReference>